<evidence type="ECO:0000313" key="2">
    <source>
        <dbReference type="Proteomes" id="UP000828390"/>
    </source>
</evidence>
<reference evidence="1" key="2">
    <citation type="submission" date="2020-11" db="EMBL/GenBank/DDBJ databases">
        <authorList>
            <person name="McCartney M.A."/>
            <person name="Auch B."/>
            <person name="Kono T."/>
            <person name="Mallez S."/>
            <person name="Becker A."/>
            <person name="Gohl D.M."/>
            <person name="Silverstein K.A.T."/>
            <person name="Koren S."/>
            <person name="Bechman K.B."/>
            <person name="Herman A."/>
            <person name="Abrahante J.E."/>
            <person name="Garbe J."/>
        </authorList>
    </citation>
    <scope>NUCLEOTIDE SEQUENCE</scope>
    <source>
        <strain evidence="1">Duluth1</strain>
        <tissue evidence="1">Whole animal</tissue>
    </source>
</reference>
<protein>
    <submittedName>
        <fullName evidence="1">Uncharacterized protein</fullName>
    </submittedName>
</protein>
<keyword evidence="2" id="KW-1185">Reference proteome</keyword>
<gene>
    <name evidence="1" type="ORF">DPMN_053213</name>
</gene>
<dbReference type="Proteomes" id="UP000828390">
    <property type="component" value="Unassembled WGS sequence"/>
</dbReference>
<organism evidence="1 2">
    <name type="scientific">Dreissena polymorpha</name>
    <name type="common">Zebra mussel</name>
    <name type="synonym">Mytilus polymorpha</name>
    <dbReference type="NCBI Taxonomy" id="45954"/>
    <lineage>
        <taxon>Eukaryota</taxon>
        <taxon>Metazoa</taxon>
        <taxon>Spiralia</taxon>
        <taxon>Lophotrochozoa</taxon>
        <taxon>Mollusca</taxon>
        <taxon>Bivalvia</taxon>
        <taxon>Autobranchia</taxon>
        <taxon>Heteroconchia</taxon>
        <taxon>Euheterodonta</taxon>
        <taxon>Imparidentia</taxon>
        <taxon>Neoheterodontei</taxon>
        <taxon>Myida</taxon>
        <taxon>Dreissenoidea</taxon>
        <taxon>Dreissenidae</taxon>
        <taxon>Dreissena</taxon>
    </lineage>
</organism>
<proteinExistence type="predicted"/>
<accession>A0A9D4CMW6</accession>
<name>A0A9D4CMW6_DREPO</name>
<evidence type="ECO:0000313" key="1">
    <source>
        <dbReference type="EMBL" id="KAH3727283.1"/>
    </source>
</evidence>
<dbReference type="AlphaFoldDB" id="A0A9D4CMW6"/>
<reference evidence="1" key="1">
    <citation type="journal article" date="2019" name="bioRxiv">
        <title>The Genome of the Zebra Mussel, Dreissena polymorpha: A Resource for Invasive Species Research.</title>
        <authorList>
            <person name="McCartney M.A."/>
            <person name="Auch B."/>
            <person name="Kono T."/>
            <person name="Mallez S."/>
            <person name="Zhang Y."/>
            <person name="Obille A."/>
            <person name="Becker A."/>
            <person name="Abrahante J.E."/>
            <person name="Garbe J."/>
            <person name="Badalamenti J.P."/>
            <person name="Herman A."/>
            <person name="Mangelson H."/>
            <person name="Liachko I."/>
            <person name="Sullivan S."/>
            <person name="Sone E.D."/>
            <person name="Koren S."/>
            <person name="Silverstein K.A.T."/>
            <person name="Beckman K.B."/>
            <person name="Gohl D.M."/>
        </authorList>
    </citation>
    <scope>NUCLEOTIDE SEQUENCE</scope>
    <source>
        <strain evidence="1">Duluth1</strain>
        <tissue evidence="1">Whole animal</tissue>
    </source>
</reference>
<dbReference type="EMBL" id="JAIWYP010000012">
    <property type="protein sequence ID" value="KAH3727283.1"/>
    <property type="molecule type" value="Genomic_DNA"/>
</dbReference>
<sequence>MLHRTSSFPQGLHGVNNGMQITQVSSENPIFYSRTQCLNATSRLLEHRTQCLNATSRLQQNIPPSTQHPNLIFSMQSPNAAFGMQPHNVTSSI</sequence>
<comment type="caution">
    <text evidence="1">The sequence shown here is derived from an EMBL/GenBank/DDBJ whole genome shotgun (WGS) entry which is preliminary data.</text>
</comment>